<evidence type="ECO:0000313" key="3">
    <source>
        <dbReference type="Proteomes" id="UP001276659"/>
    </source>
</evidence>
<reference evidence="2" key="1">
    <citation type="submission" date="2022-11" db="EMBL/GenBank/DDBJ databases">
        <title>Chromosomal genome sequence assembly and mating type (MAT) locus characterization of the leprose asexual lichenized fungus Lepraria neglecta (Nyl.) Erichsen.</title>
        <authorList>
            <person name="Allen J.L."/>
            <person name="Pfeffer B."/>
        </authorList>
    </citation>
    <scope>NUCLEOTIDE SEQUENCE</scope>
    <source>
        <strain evidence="2">Allen 5258</strain>
    </source>
</reference>
<dbReference type="EMBL" id="JASNWA010000004">
    <property type="protein sequence ID" value="KAK3176967.1"/>
    <property type="molecule type" value="Genomic_DNA"/>
</dbReference>
<dbReference type="Proteomes" id="UP001276659">
    <property type="component" value="Unassembled WGS sequence"/>
</dbReference>
<comment type="caution">
    <text evidence="2">The sequence shown here is derived from an EMBL/GenBank/DDBJ whole genome shotgun (WGS) entry which is preliminary data.</text>
</comment>
<protein>
    <submittedName>
        <fullName evidence="2">Uncharacterized protein</fullName>
    </submittedName>
</protein>
<accession>A0AAE0DP08</accession>
<keyword evidence="3" id="KW-1185">Reference proteome</keyword>
<evidence type="ECO:0000256" key="1">
    <source>
        <dbReference type="SAM" id="MobiDB-lite"/>
    </source>
</evidence>
<sequence length="95" mass="10766">MTLIKMMKELVDKYPEGYEGFRDKAHSAEEAVAGSNDKPSAGHKEFETDELTSKTPLEKAHIVRAEKKKRREEIKAKRLAILKAAREKKAKAKKA</sequence>
<organism evidence="2 3">
    <name type="scientific">Lepraria neglecta</name>
    <dbReference type="NCBI Taxonomy" id="209136"/>
    <lineage>
        <taxon>Eukaryota</taxon>
        <taxon>Fungi</taxon>
        <taxon>Dikarya</taxon>
        <taxon>Ascomycota</taxon>
        <taxon>Pezizomycotina</taxon>
        <taxon>Lecanoromycetes</taxon>
        <taxon>OSLEUM clade</taxon>
        <taxon>Lecanoromycetidae</taxon>
        <taxon>Lecanorales</taxon>
        <taxon>Lecanorineae</taxon>
        <taxon>Stereocaulaceae</taxon>
        <taxon>Lepraria</taxon>
    </lineage>
</organism>
<feature type="region of interest" description="Disordered" evidence="1">
    <location>
        <begin position="25"/>
        <end position="57"/>
    </location>
</feature>
<name>A0AAE0DP08_9LECA</name>
<evidence type="ECO:0000313" key="2">
    <source>
        <dbReference type="EMBL" id="KAK3176967.1"/>
    </source>
</evidence>
<gene>
    <name evidence="2" type="ORF">OEA41_008293</name>
</gene>
<proteinExistence type="predicted"/>
<dbReference type="AlphaFoldDB" id="A0AAE0DP08"/>